<dbReference type="InterPro" id="IPR025110">
    <property type="entry name" value="AMP-bd_C"/>
</dbReference>
<dbReference type="PROSITE" id="PS00455">
    <property type="entry name" value="AMP_BINDING"/>
    <property type="match status" value="1"/>
</dbReference>
<evidence type="ECO:0000256" key="3">
    <source>
        <dbReference type="ARBA" id="ARBA00022832"/>
    </source>
</evidence>
<dbReference type="FunFam" id="3.30.300.30:FF:000008">
    <property type="entry name" value="2,3-dihydroxybenzoate-AMP ligase"/>
    <property type="match status" value="1"/>
</dbReference>
<keyword evidence="14" id="KW-1185">Reference proteome</keyword>
<evidence type="ECO:0000256" key="1">
    <source>
        <dbReference type="ARBA" id="ARBA00006432"/>
    </source>
</evidence>
<comment type="catalytic activity">
    <reaction evidence="6">
        <text>a long-chain fatty acid + ATP + CoA = a long-chain fatty acyl-CoA + AMP + diphosphate</text>
        <dbReference type="Rhea" id="RHEA:15421"/>
        <dbReference type="ChEBI" id="CHEBI:30616"/>
        <dbReference type="ChEBI" id="CHEBI:33019"/>
        <dbReference type="ChEBI" id="CHEBI:57287"/>
        <dbReference type="ChEBI" id="CHEBI:57560"/>
        <dbReference type="ChEBI" id="CHEBI:83139"/>
        <dbReference type="ChEBI" id="CHEBI:456215"/>
        <dbReference type="EC" id="6.2.1.3"/>
    </reaction>
</comment>
<evidence type="ECO:0000256" key="9">
    <source>
        <dbReference type="ARBA" id="ARBA00080667"/>
    </source>
</evidence>
<evidence type="ECO:0000259" key="12">
    <source>
        <dbReference type="Pfam" id="PF13193"/>
    </source>
</evidence>
<dbReference type="InterPro" id="IPR045851">
    <property type="entry name" value="AMP-bd_C_sf"/>
</dbReference>
<dbReference type="GO" id="GO:0004467">
    <property type="term" value="F:long-chain fatty acid-CoA ligase activity"/>
    <property type="evidence" value="ECO:0007669"/>
    <property type="project" value="UniProtKB-EC"/>
</dbReference>
<dbReference type="InterPro" id="IPR020845">
    <property type="entry name" value="AMP-binding_CS"/>
</dbReference>
<dbReference type="PANTHER" id="PTHR43859">
    <property type="entry name" value="ACYL-ACTIVATING ENZYME"/>
    <property type="match status" value="1"/>
</dbReference>
<evidence type="ECO:0000256" key="2">
    <source>
        <dbReference type="ARBA" id="ARBA00022598"/>
    </source>
</evidence>
<comment type="similarity">
    <text evidence="1">Belongs to the ATP-dependent AMP-binding enzyme family.</text>
</comment>
<evidence type="ECO:0000313" key="14">
    <source>
        <dbReference type="Proteomes" id="UP000315759"/>
    </source>
</evidence>
<reference evidence="13 14" key="1">
    <citation type="submission" date="2018-10" db="EMBL/GenBank/DDBJ databases">
        <title>Draft genome of Mycobacterium hodleri strain B.</title>
        <authorList>
            <person name="Amande T.J."/>
            <person name="Mcgenity T.J."/>
        </authorList>
    </citation>
    <scope>NUCLEOTIDE SEQUENCE [LARGE SCALE GENOMIC DNA]</scope>
    <source>
        <strain evidence="13 14">B</strain>
    </source>
</reference>
<evidence type="ECO:0000256" key="10">
    <source>
        <dbReference type="ARBA" id="ARBA00083882"/>
    </source>
</evidence>
<evidence type="ECO:0000256" key="5">
    <source>
        <dbReference type="ARBA" id="ARBA00026121"/>
    </source>
</evidence>
<protein>
    <recommendedName>
        <fullName evidence="7">Long-chain-fatty-acid--CoA ligase FadD13</fullName>
        <ecNumber evidence="5">6.2.1.3</ecNumber>
    </recommendedName>
    <alternativeName>
        <fullName evidence="8">Fatty acyl-CoA ligase</fullName>
    </alternativeName>
    <alternativeName>
        <fullName evidence="10">Fatty acyl-CoA synthetase</fullName>
    </alternativeName>
    <alternativeName>
        <fullName evidence="9">Very-long-chain fatty-acyl-CoA synthetase</fullName>
    </alternativeName>
</protein>
<dbReference type="PANTHER" id="PTHR43859:SF4">
    <property type="entry name" value="BUTANOATE--COA LIGASE AAE1-RELATED"/>
    <property type="match status" value="1"/>
</dbReference>
<keyword evidence="3" id="KW-0276">Fatty acid metabolism</keyword>
<evidence type="ECO:0000313" key="13">
    <source>
        <dbReference type="EMBL" id="TQR83823.1"/>
    </source>
</evidence>
<feature type="domain" description="AMP-binding enzyme C-terminal" evidence="12">
    <location>
        <begin position="447"/>
        <end position="522"/>
    </location>
</feature>
<dbReference type="CDD" id="cd12119">
    <property type="entry name" value="ttLC_FACS_AlkK_like"/>
    <property type="match status" value="1"/>
</dbReference>
<evidence type="ECO:0000256" key="7">
    <source>
        <dbReference type="ARBA" id="ARBA00069710"/>
    </source>
</evidence>
<dbReference type="EMBL" id="VIFX01000038">
    <property type="protein sequence ID" value="TQR83823.1"/>
    <property type="molecule type" value="Genomic_DNA"/>
</dbReference>
<gene>
    <name evidence="13" type="ORF">D8S82_24765</name>
</gene>
<evidence type="ECO:0000256" key="6">
    <source>
        <dbReference type="ARBA" id="ARBA00036813"/>
    </source>
</evidence>
<dbReference type="NCBIfam" id="NF004837">
    <property type="entry name" value="PRK06187.1"/>
    <property type="match status" value="1"/>
</dbReference>
<feature type="domain" description="AMP-dependent synthetase/ligase" evidence="11">
    <location>
        <begin position="34"/>
        <end position="397"/>
    </location>
</feature>
<dbReference type="AlphaFoldDB" id="A0A544VV20"/>
<dbReference type="RefSeq" id="WP_142554643.1">
    <property type="nucleotide sequence ID" value="NZ_VIFX01000038.1"/>
</dbReference>
<keyword evidence="4" id="KW-0443">Lipid metabolism</keyword>
<dbReference type="EC" id="6.2.1.3" evidence="5"/>
<dbReference type="Gene3D" id="3.40.50.12780">
    <property type="entry name" value="N-terminal domain of ligase-like"/>
    <property type="match status" value="1"/>
</dbReference>
<name>A0A544VV20_9MYCO</name>
<dbReference type="Gene3D" id="3.30.300.30">
    <property type="match status" value="1"/>
</dbReference>
<dbReference type="Pfam" id="PF13193">
    <property type="entry name" value="AMP-binding_C"/>
    <property type="match status" value="1"/>
</dbReference>
<dbReference type="Proteomes" id="UP000315759">
    <property type="component" value="Unassembled WGS sequence"/>
</dbReference>
<accession>A0A544VV20</accession>
<evidence type="ECO:0000259" key="11">
    <source>
        <dbReference type="Pfam" id="PF00501"/>
    </source>
</evidence>
<organism evidence="13 14">
    <name type="scientific">Mycolicibacterium hodleri</name>
    <dbReference type="NCBI Taxonomy" id="49897"/>
    <lineage>
        <taxon>Bacteria</taxon>
        <taxon>Bacillati</taxon>
        <taxon>Actinomycetota</taxon>
        <taxon>Actinomycetes</taxon>
        <taxon>Mycobacteriales</taxon>
        <taxon>Mycobacteriaceae</taxon>
        <taxon>Mycolicibacterium</taxon>
    </lineage>
</organism>
<keyword evidence="2 13" id="KW-0436">Ligase</keyword>
<dbReference type="InterPro" id="IPR000873">
    <property type="entry name" value="AMP-dep_synth/lig_dom"/>
</dbReference>
<dbReference type="InterPro" id="IPR042099">
    <property type="entry name" value="ANL_N_sf"/>
</dbReference>
<evidence type="ECO:0000256" key="4">
    <source>
        <dbReference type="ARBA" id="ARBA00023098"/>
    </source>
</evidence>
<dbReference type="SUPFAM" id="SSF56801">
    <property type="entry name" value="Acetyl-CoA synthetase-like"/>
    <property type="match status" value="1"/>
</dbReference>
<dbReference type="Pfam" id="PF00501">
    <property type="entry name" value="AMP-binding"/>
    <property type="match status" value="1"/>
</dbReference>
<sequence length="539" mass="57900">MHGLMQDRALSLAMLMDGIEGRFGHKSVVTTELHRTTVATYREVAQRVRKLAGVLDDLGVPRGARVASFGWNSQRHLELYMAVPCANRILHTVNHRLFADDVVYLINDAADDVVFVDRSIFEVVWPLLDRCPTVRHVVVADDGPAAPLPCDPRIHDYESLLASAAAVESFTVADERDAAALCYTSGTTGRPKGVLYDHRSVILHAMSLLMVDSFGICEADTVMPIVPMFHVNAWGLPYAALMSGANLVMPGPATAPDRLVATMATHHVTFAAAVPTIWQSAIPHLHRADLGALRRLVSGGGALPVSLSETYLEALGLPLTSSWGMTETSPLVCSARTPSDDAGLSERERLMGLTIPGPPTPLCGLRLIGDDGAEVPRDGRSSGELQVSGPTIAGAYFGSAATNSAFTDDGWLRTGDVATIDPRGFMRIVDRTKDLIKSGGEWISSVELENEIMAMAGIAEAAVVAAPSVEWGERPLACVVAHHGVDVTADDVRTHLRGRVAKWWIPEDVVFLDALPKTATGKFAKAVLRTSLTRSSEAR</sequence>
<evidence type="ECO:0000256" key="8">
    <source>
        <dbReference type="ARBA" id="ARBA00076959"/>
    </source>
</evidence>
<comment type="caution">
    <text evidence="13">The sequence shown here is derived from an EMBL/GenBank/DDBJ whole genome shotgun (WGS) entry which is preliminary data.</text>
</comment>
<proteinExistence type="inferred from homology"/>